<organism evidence="2 3">
    <name type="scientific">Phytomonospora endophytica</name>
    <dbReference type="NCBI Taxonomy" id="714109"/>
    <lineage>
        <taxon>Bacteria</taxon>
        <taxon>Bacillati</taxon>
        <taxon>Actinomycetota</taxon>
        <taxon>Actinomycetes</taxon>
        <taxon>Micromonosporales</taxon>
        <taxon>Micromonosporaceae</taxon>
        <taxon>Phytomonospora</taxon>
    </lineage>
</organism>
<dbReference type="Proteomes" id="UP000548476">
    <property type="component" value="Unassembled WGS sequence"/>
</dbReference>
<comment type="caution">
    <text evidence="2">The sequence shown here is derived from an EMBL/GenBank/DDBJ whole genome shotgun (WGS) entry which is preliminary data.</text>
</comment>
<reference evidence="2 3" key="1">
    <citation type="submission" date="2020-08" db="EMBL/GenBank/DDBJ databases">
        <title>Genomic Encyclopedia of Type Strains, Phase IV (KMG-IV): sequencing the most valuable type-strain genomes for metagenomic binning, comparative biology and taxonomic classification.</title>
        <authorList>
            <person name="Goeker M."/>
        </authorList>
    </citation>
    <scope>NUCLEOTIDE SEQUENCE [LARGE SCALE GENOMIC DNA]</scope>
    <source>
        <strain evidence="2 3">YIM 65646</strain>
    </source>
</reference>
<gene>
    <name evidence="2" type="ORF">HNR73_007898</name>
</gene>
<dbReference type="RefSeq" id="WP_184793070.1">
    <property type="nucleotide sequence ID" value="NZ_BONT01000117.1"/>
</dbReference>
<dbReference type="Pfam" id="PF04738">
    <property type="entry name" value="Lant_dehydr_N"/>
    <property type="match status" value="1"/>
</dbReference>
<evidence type="ECO:0000259" key="1">
    <source>
        <dbReference type="Pfam" id="PF04738"/>
    </source>
</evidence>
<feature type="domain" description="Lantibiotic dehydratase N-terminal" evidence="1">
    <location>
        <begin position="2"/>
        <end position="46"/>
    </location>
</feature>
<evidence type="ECO:0000313" key="2">
    <source>
        <dbReference type="EMBL" id="MBB6039999.1"/>
    </source>
</evidence>
<accession>A0A841G5F9</accession>
<protein>
    <recommendedName>
        <fullName evidence="1">Lantibiotic dehydratase N-terminal domain-containing protein</fullName>
    </recommendedName>
</protein>
<dbReference type="AlphaFoldDB" id="A0A841G5F9"/>
<name>A0A841G5F9_9ACTN</name>
<proteinExistence type="predicted"/>
<dbReference type="EMBL" id="JACHGT010000029">
    <property type="protein sequence ID" value="MBB6039999.1"/>
    <property type="molecule type" value="Genomic_DNA"/>
</dbReference>
<sequence length="52" mass="5769">MIDEATIEDLTLGPQPARVPPHLELGLRVHSDSLAGIDHGDFRIEVVLPRDR</sequence>
<keyword evidence="3" id="KW-1185">Reference proteome</keyword>
<evidence type="ECO:0000313" key="3">
    <source>
        <dbReference type="Proteomes" id="UP000548476"/>
    </source>
</evidence>
<dbReference type="InterPro" id="IPR006827">
    <property type="entry name" value="Lant_deHydtase_N"/>
</dbReference>